<keyword evidence="2" id="KW-0539">Nucleus</keyword>
<evidence type="ECO:0000259" key="3">
    <source>
        <dbReference type="Pfam" id="PF04082"/>
    </source>
</evidence>
<gene>
    <name evidence="4" type="ORF">EJ03DRAFT_242113</name>
</gene>
<dbReference type="EMBL" id="ML995831">
    <property type="protein sequence ID" value="KAF2769757.1"/>
    <property type="molecule type" value="Genomic_DNA"/>
</dbReference>
<dbReference type="GO" id="GO:0003677">
    <property type="term" value="F:DNA binding"/>
    <property type="evidence" value="ECO:0007669"/>
    <property type="project" value="InterPro"/>
</dbReference>
<dbReference type="GO" id="GO:0008270">
    <property type="term" value="F:zinc ion binding"/>
    <property type="evidence" value="ECO:0007669"/>
    <property type="project" value="InterPro"/>
</dbReference>
<name>A0A6G1LA55_9PEZI</name>
<evidence type="ECO:0000256" key="1">
    <source>
        <dbReference type="ARBA" id="ARBA00004123"/>
    </source>
</evidence>
<dbReference type="GO" id="GO:0005634">
    <property type="term" value="C:nucleus"/>
    <property type="evidence" value="ECO:0007669"/>
    <property type="project" value="UniProtKB-SubCell"/>
</dbReference>
<dbReference type="Proteomes" id="UP000799436">
    <property type="component" value="Unassembled WGS sequence"/>
</dbReference>
<dbReference type="AlphaFoldDB" id="A0A6G1LA55"/>
<reference evidence="4" key="1">
    <citation type="journal article" date="2020" name="Stud. Mycol.">
        <title>101 Dothideomycetes genomes: a test case for predicting lifestyles and emergence of pathogens.</title>
        <authorList>
            <person name="Haridas S."/>
            <person name="Albert R."/>
            <person name="Binder M."/>
            <person name="Bloem J."/>
            <person name="Labutti K."/>
            <person name="Salamov A."/>
            <person name="Andreopoulos B."/>
            <person name="Baker S."/>
            <person name="Barry K."/>
            <person name="Bills G."/>
            <person name="Bluhm B."/>
            <person name="Cannon C."/>
            <person name="Castanera R."/>
            <person name="Culley D."/>
            <person name="Daum C."/>
            <person name="Ezra D."/>
            <person name="Gonzalez J."/>
            <person name="Henrissat B."/>
            <person name="Kuo A."/>
            <person name="Liang C."/>
            <person name="Lipzen A."/>
            <person name="Lutzoni F."/>
            <person name="Magnuson J."/>
            <person name="Mondo S."/>
            <person name="Nolan M."/>
            <person name="Ohm R."/>
            <person name="Pangilinan J."/>
            <person name="Park H.-J."/>
            <person name="Ramirez L."/>
            <person name="Alfaro M."/>
            <person name="Sun H."/>
            <person name="Tritt A."/>
            <person name="Yoshinaga Y."/>
            <person name="Zwiers L.-H."/>
            <person name="Turgeon B."/>
            <person name="Goodwin S."/>
            <person name="Spatafora J."/>
            <person name="Crous P."/>
            <person name="Grigoriev I."/>
        </authorList>
    </citation>
    <scope>NUCLEOTIDE SEQUENCE</scope>
    <source>
        <strain evidence="4">CBS 116005</strain>
    </source>
</reference>
<proteinExistence type="predicted"/>
<feature type="non-terminal residue" evidence="4">
    <location>
        <position position="1"/>
    </location>
</feature>
<organism evidence="4 5">
    <name type="scientific">Teratosphaeria nubilosa</name>
    <dbReference type="NCBI Taxonomy" id="161662"/>
    <lineage>
        <taxon>Eukaryota</taxon>
        <taxon>Fungi</taxon>
        <taxon>Dikarya</taxon>
        <taxon>Ascomycota</taxon>
        <taxon>Pezizomycotina</taxon>
        <taxon>Dothideomycetes</taxon>
        <taxon>Dothideomycetidae</taxon>
        <taxon>Mycosphaerellales</taxon>
        <taxon>Teratosphaeriaceae</taxon>
        <taxon>Teratosphaeria</taxon>
    </lineage>
</organism>
<feature type="domain" description="Xylanolytic transcriptional activator regulatory" evidence="3">
    <location>
        <begin position="12"/>
        <end position="162"/>
    </location>
</feature>
<dbReference type="PANTHER" id="PTHR31001">
    <property type="entry name" value="UNCHARACTERIZED TRANSCRIPTIONAL REGULATORY PROTEIN"/>
    <property type="match status" value="1"/>
</dbReference>
<comment type="subcellular location">
    <subcellularLocation>
        <location evidence="1">Nucleus</location>
    </subcellularLocation>
</comment>
<dbReference type="OrthoDB" id="424974at2759"/>
<evidence type="ECO:0000313" key="5">
    <source>
        <dbReference type="Proteomes" id="UP000799436"/>
    </source>
</evidence>
<dbReference type="CDD" id="cd12148">
    <property type="entry name" value="fungal_TF_MHR"/>
    <property type="match status" value="1"/>
</dbReference>
<accession>A0A6G1LA55</accession>
<evidence type="ECO:0000256" key="2">
    <source>
        <dbReference type="ARBA" id="ARBA00023242"/>
    </source>
</evidence>
<feature type="non-terminal residue" evidence="4">
    <location>
        <position position="408"/>
    </location>
</feature>
<sequence length="408" mass="47447">HPPARQVFGYWHLFVTRVEPLTKILHCSTFARNLFTAIDEPEKLKSSTATLLFSVYYSAVSTCTATETRTRFGAGKDVLLHQYSRIIESALADNYGMPTLESVQALILYIICLRRQDDNTNLKALFGLAVRLAQMIHLHQEPAEKGLKPFECELRRRLWFHICQLESRGAEEGGARSTSVMEGSDLRFPANLNDCDLDPQAVEVPVSRIGVTEMTFVRVRWEAQRMVHKLWNIKKQAKGSGDMSGLRAQQYQFFNEASARLKEEYLDHMDSSRPYDWMCRLFLEGMIHKVRMMIEHPFGQIPKKDMSPEERFKLLQSSVYDINFAHSLATDRRTEQWQWFFRRYVQWHSLAIVVAELPRIKDRSFTLSAWAVLDPILANWDKTYASKKGEEAWEHVHALIEKAREMRK</sequence>
<dbReference type="InterPro" id="IPR050613">
    <property type="entry name" value="Sec_Metabolite_Reg"/>
</dbReference>
<dbReference type="PANTHER" id="PTHR31001:SF77">
    <property type="entry name" value="TRANSCRIPTION FACTOR, PUTATIVE (AFU_ORTHOLOGUE AFUA_3G12940)-RELATED"/>
    <property type="match status" value="1"/>
</dbReference>
<dbReference type="GO" id="GO:0006351">
    <property type="term" value="P:DNA-templated transcription"/>
    <property type="evidence" value="ECO:0007669"/>
    <property type="project" value="InterPro"/>
</dbReference>
<dbReference type="InterPro" id="IPR007219">
    <property type="entry name" value="XnlR_reg_dom"/>
</dbReference>
<protein>
    <recommendedName>
        <fullName evidence="3">Xylanolytic transcriptional activator regulatory domain-containing protein</fullName>
    </recommendedName>
</protein>
<keyword evidence="5" id="KW-1185">Reference proteome</keyword>
<dbReference type="Pfam" id="PF04082">
    <property type="entry name" value="Fungal_trans"/>
    <property type="match status" value="1"/>
</dbReference>
<evidence type="ECO:0000313" key="4">
    <source>
        <dbReference type="EMBL" id="KAF2769757.1"/>
    </source>
</evidence>